<evidence type="ECO:0000256" key="4">
    <source>
        <dbReference type="ARBA" id="ARBA00022679"/>
    </source>
</evidence>
<dbReference type="PANTHER" id="PTHR30582:SF24">
    <property type="entry name" value="L,D-TRANSPEPTIDASE ERFK_SRFK-RELATED"/>
    <property type="match status" value="1"/>
</dbReference>
<dbReference type="SUPFAM" id="SSF141523">
    <property type="entry name" value="L,D-transpeptidase catalytic domain-like"/>
    <property type="match status" value="1"/>
</dbReference>
<evidence type="ECO:0000256" key="8">
    <source>
        <dbReference type="ARBA" id="ARBA00023316"/>
    </source>
</evidence>
<comment type="caution">
    <text evidence="11">The sequence shown here is derived from an EMBL/GenBank/DDBJ whole genome shotgun (WGS) entry which is preliminary data.</text>
</comment>
<evidence type="ECO:0000256" key="1">
    <source>
        <dbReference type="ARBA" id="ARBA00004752"/>
    </source>
</evidence>
<feature type="domain" description="L,D-TPase catalytic" evidence="10">
    <location>
        <begin position="103"/>
        <end position="166"/>
    </location>
</feature>
<evidence type="ECO:0000256" key="9">
    <source>
        <dbReference type="SAM" id="SignalP"/>
    </source>
</evidence>
<keyword evidence="4" id="KW-0808">Transferase</keyword>
<gene>
    <name evidence="11" type="ORF">ACFQDL_09490</name>
</gene>
<dbReference type="CDD" id="cd00118">
    <property type="entry name" value="LysM"/>
    <property type="match status" value="1"/>
</dbReference>
<evidence type="ECO:0000259" key="10">
    <source>
        <dbReference type="Pfam" id="PF03734"/>
    </source>
</evidence>
<dbReference type="Pfam" id="PF03734">
    <property type="entry name" value="YkuD"/>
    <property type="match status" value="1"/>
</dbReference>
<keyword evidence="5" id="KW-0378">Hydrolase</keyword>
<name>A0ABW1ZYM3_9GAMM</name>
<evidence type="ECO:0000256" key="5">
    <source>
        <dbReference type="ARBA" id="ARBA00022801"/>
    </source>
</evidence>
<dbReference type="InterPro" id="IPR038063">
    <property type="entry name" value="Transpep_catalytic_dom"/>
</dbReference>
<protein>
    <submittedName>
        <fullName evidence="11">L,D-transpeptidase family protein</fullName>
    </submittedName>
</protein>
<dbReference type="RefSeq" id="WP_379908789.1">
    <property type="nucleotide sequence ID" value="NZ_JBHSWE010000001.1"/>
</dbReference>
<evidence type="ECO:0000256" key="3">
    <source>
        <dbReference type="ARBA" id="ARBA00022676"/>
    </source>
</evidence>
<keyword evidence="6" id="KW-0133">Cell shape</keyword>
<feature type="signal peptide" evidence="9">
    <location>
        <begin position="1"/>
        <end position="29"/>
    </location>
</feature>
<evidence type="ECO:0000313" key="12">
    <source>
        <dbReference type="Proteomes" id="UP001596422"/>
    </source>
</evidence>
<dbReference type="Gene3D" id="2.40.440.10">
    <property type="entry name" value="L,D-transpeptidase catalytic domain-like"/>
    <property type="match status" value="1"/>
</dbReference>
<comment type="similarity">
    <text evidence="2">Belongs to the YkuD family.</text>
</comment>
<dbReference type="InterPro" id="IPR005490">
    <property type="entry name" value="LD_TPept_cat_dom"/>
</dbReference>
<dbReference type="CDD" id="cd16913">
    <property type="entry name" value="YkuD_like"/>
    <property type="match status" value="1"/>
</dbReference>
<feature type="chain" id="PRO_5045142696" evidence="9">
    <location>
        <begin position="30"/>
        <end position="198"/>
    </location>
</feature>
<evidence type="ECO:0000256" key="6">
    <source>
        <dbReference type="ARBA" id="ARBA00022960"/>
    </source>
</evidence>
<dbReference type="PANTHER" id="PTHR30582">
    <property type="entry name" value="L,D-TRANSPEPTIDASE"/>
    <property type="match status" value="1"/>
</dbReference>
<comment type="pathway">
    <text evidence="1">Cell wall biogenesis; peptidoglycan biosynthesis.</text>
</comment>
<organism evidence="11 12">
    <name type="scientific">Marinobacterium aestuariivivens</name>
    <dbReference type="NCBI Taxonomy" id="1698799"/>
    <lineage>
        <taxon>Bacteria</taxon>
        <taxon>Pseudomonadati</taxon>
        <taxon>Pseudomonadota</taxon>
        <taxon>Gammaproteobacteria</taxon>
        <taxon>Oceanospirillales</taxon>
        <taxon>Oceanospirillaceae</taxon>
        <taxon>Marinobacterium</taxon>
    </lineage>
</organism>
<accession>A0ABW1ZYM3</accession>
<sequence>MNNRNLSSRWLPRAIGLLAGLAAALHVGAETFPLPPSGQNVVGEIRLTRARQEDTLLDIARAFGLGYEEIVMANPDVDRWLPGEGTEVVLPNRFVLPDAPRDGIVLNVPEMRLYYYPKTTSGETPVVITHPVSVGRMDWQTPLGKTSVIQKQEDPPWYPPQSIRDEHARNGDILPDVVPGGPGNPWAALHCAWGSPAT</sequence>
<dbReference type="EMBL" id="JBHSWE010000001">
    <property type="protein sequence ID" value="MFC6670287.1"/>
    <property type="molecule type" value="Genomic_DNA"/>
</dbReference>
<evidence type="ECO:0000256" key="7">
    <source>
        <dbReference type="ARBA" id="ARBA00022984"/>
    </source>
</evidence>
<proteinExistence type="inferred from homology"/>
<evidence type="ECO:0000256" key="2">
    <source>
        <dbReference type="ARBA" id="ARBA00005992"/>
    </source>
</evidence>
<reference evidence="12" key="1">
    <citation type="journal article" date="2019" name="Int. J. Syst. Evol. Microbiol.">
        <title>The Global Catalogue of Microorganisms (GCM) 10K type strain sequencing project: providing services to taxonomists for standard genome sequencing and annotation.</title>
        <authorList>
            <consortium name="The Broad Institute Genomics Platform"/>
            <consortium name="The Broad Institute Genome Sequencing Center for Infectious Disease"/>
            <person name="Wu L."/>
            <person name="Ma J."/>
        </authorList>
    </citation>
    <scope>NUCLEOTIDE SEQUENCE [LARGE SCALE GENOMIC DNA]</scope>
    <source>
        <strain evidence="12">NBRC 111756</strain>
    </source>
</reference>
<keyword evidence="7" id="KW-0573">Peptidoglycan synthesis</keyword>
<dbReference type="InterPro" id="IPR018392">
    <property type="entry name" value="LysM"/>
</dbReference>
<keyword evidence="3" id="KW-0328">Glycosyltransferase</keyword>
<keyword evidence="12" id="KW-1185">Reference proteome</keyword>
<dbReference type="Proteomes" id="UP001596422">
    <property type="component" value="Unassembled WGS sequence"/>
</dbReference>
<keyword evidence="9" id="KW-0732">Signal</keyword>
<evidence type="ECO:0000313" key="11">
    <source>
        <dbReference type="EMBL" id="MFC6670287.1"/>
    </source>
</evidence>
<keyword evidence="8" id="KW-0961">Cell wall biogenesis/degradation</keyword>
<dbReference type="InterPro" id="IPR050979">
    <property type="entry name" value="LD-transpeptidase"/>
</dbReference>